<evidence type="ECO:0000256" key="2">
    <source>
        <dbReference type="ARBA" id="ARBA00008056"/>
    </source>
</evidence>
<comment type="cofactor">
    <cofactor evidence="1">
        <name>L-ascorbate</name>
        <dbReference type="ChEBI" id="CHEBI:38290"/>
    </cofactor>
</comment>
<dbReference type="Gene3D" id="2.60.120.330">
    <property type="entry name" value="B-lactam Antibiotic, Isopenicillin N Synthase, Chain"/>
    <property type="match status" value="1"/>
</dbReference>
<feature type="domain" description="Fe2OG dioxygenase" evidence="10">
    <location>
        <begin position="191"/>
        <end position="291"/>
    </location>
</feature>
<dbReference type="GO" id="GO:0051213">
    <property type="term" value="F:dioxygenase activity"/>
    <property type="evidence" value="ECO:0007669"/>
    <property type="project" value="UniProtKB-KW"/>
</dbReference>
<evidence type="ECO:0000256" key="6">
    <source>
        <dbReference type="ARBA" id="ARBA00023002"/>
    </source>
</evidence>
<evidence type="ECO:0000256" key="4">
    <source>
        <dbReference type="ARBA" id="ARBA00022896"/>
    </source>
</evidence>
<dbReference type="STRING" id="106549.A0A540MGL5"/>
<dbReference type="FunFam" id="2.60.120.330:FF:000007">
    <property type="entry name" value="Protein DMR6-like oxygenase 2"/>
    <property type="match status" value="1"/>
</dbReference>
<dbReference type="InterPro" id="IPR026992">
    <property type="entry name" value="DIOX_N"/>
</dbReference>
<evidence type="ECO:0000256" key="7">
    <source>
        <dbReference type="ARBA" id="ARBA00023004"/>
    </source>
</evidence>
<proteinExistence type="inferred from homology"/>
<dbReference type="EMBL" id="VIEB01000270">
    <property type="protein sequence ID" value="TQD97539.1"/>
    <property type="molecule type" value="Genomic_DNA"/>
</dbReference>
<sequence length="345" mass="39171">MATLLSDLVSGATHVPSNYVRPAQDRPNLDQVQSSDHSIPLINLQGLEDSRRSDIIKQIGLACQDYGFFQVQNHGIEEAVIGNMLSVSKEFFHLPESERLKSFSDDPLKTTRLSTSFNVKTEEVSSWRDYLRLHCYPLEDYMHEWPSNPPSFREDVAEYCRNVRGLAVRLLEAISESLGLEGDYMNKALGKHGQHMAINYYPTCPQPELTYGLPGHADPNVITVLLQDDVAGLQVLNNGKWVAVKPIPHTFIVNLGDQIQVLSNDRYKSVLHRAVVNCNKERISIPTFYCPSYDAVMEPAPQLIDDHHPPLYRSFTYAEFYEKFWDRGLNTRSSLDLFKTTSHSA</sequence>
<comment type="similarity">
    <text evidence="2 9">Belongs to the iron/ascorbate-dependent oxidoreductase family.</text>
</comment>
<dbReference type="InterPro" id="IPR044861">
    <property type="entry name" value="IPNS-like_FE2OG_OXY"/>
</dbReference>
<name>A0A540MGL5_MALBA</name>
<keyword evidence="7 9" id="KW-0408">Iron</keyword>
<evidence type="ECO:0000259" key="10">
    <source>
        <dbReference type="PROSITE" id="PS51471"/>
    </source>
</evidence>
<evidence type="ECO:0000313" key="12">
    <source>
        <dbReference type="Proteomes" id="UP000315295"/>
    </source>
</evidence>
<dbReference type="PRINTS" id="PR00682">
    <property type="entry name" value="IPNSYNTHASE"/>
</dbReference>
<gene>
    <name evidence="11" type="ORF">C1H46_016876</name>
</gene>
<dbReference type="GO" id="GO:0002229">
    <property type="term" value="P:defense response to oomycetes"/>
    <property type="evidence" value="ECO:0007669"/>
    <property type="project" value="UniProtKB-ARBA"/>
</dbReference>
<organism evidence="11 12">
    <name type="scientific">Malus baccata</name>
    <name type="common">Siberian crab apple</name>
    <name type="synonym">Pyrus baccata</name>
    <dbReference type="NCBI Taxonomy" id="106549"/>
    <lineage>
        <taxon>Eukaryota</taxon>
        <taxon>Viridiplantae</taxon>
        <taxon>Streptophyta</taxon>
        <taxon>Embryophyta</taxon>
        <taxon>Tracheophyta</taxon>
        <taxon>Spermatophyta</taxon>
        <taxon>Magnoliopsida</taxon>
        <taxon>eudicotyledons</taxon>
        <taxon>Gunneridae</taxon>
        <taxon>Pentapetalae</taxon>
        <taxon>rosids</taxon>
        <taxon>fabids</taxon>
        <taxon>Rosales</taxon>
        <taxon>Rosaceae</taxon>
        <taxon>Amygdaloideae</taxon>
        <taxon>Maleae</taxon>
        <taxon>Malus</taxon>
    </lineage>
</organism>
<keyword evidence="12" id="KW-1185">Reference proteome</keyword>
<keyword evidence="3 9" id="KW-0479">Metal-binding</keyword>
<protein>
    <recommendedName>
        <fullName evidence="10">Fe2OG dioxygenase domain-containing protein</fullName>
    </recommendedName>
</protein>
<evidence type="ECO:0000313" key="11">
    <source>
        <dbReference type="EMBL" id="TQD97539.1"/>
    </source>
</evidence>
<keyword evidence="4" id="KW-0847">Vitamin C</keyword>
<dbReference type="GO" id="GO:0031418">
    <property type="term" value="F:L-ascorbic acid binding"/>
    <property type="evidence" value="ECO:0007669"/>
    <property type="project" value="UniProtKB-KW"/>
</dbReference>
<evidence type="ECO:0000256" key="5">
    <source>
        <dbReference type="ARBA" id="ARBA00022964"/>
    </source>
</evidence>
<dbReference type="Pfam" id="PF14226">
    <property type="entry name" value="DIOX_N"/>
    <property type="match status" value="1"/>
</dbReference>
<dbReference type="AlphaFoldDB" id="A0A540MGL5"/>
<reference evidence="11 12" key="1">
    <citation type="journal article" date="2019" name="G3 (Bethesda)">
        <title>Sequencing of a Wild Apple (Malus baccata) Genome Unravels the Differences Between Cultivated and Wild Apple Species Regarding Disease Resistance and Cold Tolerance.</title>
        <authorList>
            <person name="Chen X."/>
        </authorList>
    </citation>
    <scope>NUCLEOTIDE SEQUENCE [LARGE SCALE GENOMIC DNA]</scope>
    <source>
        <strain evidence="12">cv. Shandingzi</strain>
        <tissue evidence="11">Leaves</tissue>
    </source>
</reference>
<dbReference type="GO" id="GO:0046872">
    <property type="term" value="F:metal ion binding"/>
    <property type="evidence" value="ECO:0007669"/>
    <property type="project" value="UniProtKB-KW"/>
</dbReference>
<dbReference type="SUPFAM" id="SSF51197">
    <property type="entry name" value="Clavaminate synthase-like"/>
    <property type="match status" value="1"/>
</dbReference>
<accession>A0A540MGL5</accession>
<dbReference type="Pfam" id="PF03171">
    <property type="entry name" value="2OG-FeII_Oxy"/>
    <property type="match status" value="1"/>
</dbReference>
<dbReference type="InterPro" id="IPR050295">
    <property type="entry name" value="Plant_2OG-oxidoreductases"/>
</dbReference>
<dbReference type="Proteomes" id="UP000315295">
    <property type="component" value="Unassembled WGS sequence"/>
</dbReference>
<keyword evidence="6 9" id="KW-0560">Oxidoreductase</keyword>
<dbReference type="InterPro" id="IPR027443">
    <property type="entry name" value="IPNS-like_sf"/>
</dbReference>
<evidence type="ECO:0000256" key="1">
    <source>
        <dbReference type="ARBA" id="ARBA00001961"/>
    </source>
</evidence>
<keyword evidence="5" id="KW-0223">Dioxygenase</keyword>
<dbReference type="PROSITE" id="PS51471">
    <property type="entry name" value="FE2OG_OXY"/>
    <property type="match status" value="1"/>
</dbReference>
<comment type="caution">
    <text evidence="11">The sequence shown here is derived from an EMBL/GenBank/DDBJ whole genome shotgun (WGS) entry which is preliminary data.</text>
</comment>
<evidence type="ECO:0000256" key="9">
    <source>
        <dbReference type="RuleBase" id="RU003682"/>
    </source>
</evidence>
<evidence type="ECO:0000256" key="8">
    <source>
        <dbReference type="ARBA" id="ARBA00052233"/>
    </source>
</evidence>
<evidence type="ECO:0000256" key="3">
    <source>
        <dbReference type="ARBA" id="ARBA00022723"/>
    </source>
</evidence>
<dbReference type="InterPro" id="IPR005123">
    <property type="entry name" value="Oxoglu/Fe-dep_dioxygenase_dom"/>
</dbReference>
<dbReference type="PANTHER" id="PTHR47991">
    <property type="entry name" value="OXOGLUTARATE/IRON-DEPENDENT DIOXYGENASE"/>
    <property type="match status" value="1"/>
</dbReference>
<comment type="catalytic activity">
    <reaction evidence="8">
        <text>salicylate + NADH + O2 + H(+) = 2,3-dihydroxybenzoate + NAD(+) + H2O</text>
        <dbReference type="Rhea" id="RHEA:51792"/>
        <dbReference type="ChEBI" id="CHEBI:15377"/>
        <dbReference type="ChEBI" id="CHEBI:15378"/>
        <dbReference type="ChEBI" id="CHEBI:15379"/>
        <dbReference type="ChEBI" id="CHEBI:30762"/>
        <dbReference type="ChEBI" id="CHEBI:36654"/>
        <dbReference type="ChEBI" id="CHEBI:57540"/>
        <dbReference type="ChEBI" id="CHEBI:57945"/>
    </reaction>
</comment>